<gene>
    <name evidence="2" type="ORF">N656DRAFT_702525</name>
</gene>
<evidence type="ECO:0000256" key="1">
    <source>
        <dbReference type="SAM" id="MobiDB-lite"/>
    </source>
</evidence>
<organism evidence="2 3">
    <name type="scientific">Canariomyces notabilis</name>
    <dbReference type="NCBI Taxonomy" id="2074819"/>
    <lineage>
        <taxon>Eukaryota</taxon>
        <taxon>Fungi</taxon>
        <taxon>Dikarya</taxon>
        <taxon>Ascomycota</taxon>
        <taxon>Pezizomycotina</taxon>
        <taxon>Sordariomycetes</taxon>
        <taxon>Sordariomycetidae</taxon>
        <taxon>Sordariales</taxon>
        <taxon>Chaetomiaceae</taxon>
        <taxon>Canariomyces</taxon>
    </lineage>
</organism>
<feature type="region of interest" description="Disordered" evidence="1">
    <location>
        <begin position="245"/>
        <end position="277"/>
    </location>
</feature>
<name>A0AAN6YWT9_9PEZI</name>
<dbReference type="EMBL" id="MU853334">
    <property type="protein sequence ID" value="KAK4115824.1"/>
    <property type="molecule type" value="Genomic_DNA"/>
</dbReference>
<comment type="caution">
    <text evidence="2">The sequence shown here is derived from an EMBL/GenBank/DDBJ whole genome shotgun (WGS) entry which is preliminary data.</text>
</comment>
<feature type="compositionally biased region" description="Basic and acidic residues" evidence="1">
    <location>
        <begin position="193"/>
        <end position="216"/>
    </location>
</feature>
<feature type="compositionally biased region" description="Polar residues" evidence="1">
    <location>
        <begin position="250"/>
        <end position="266"/>
    </location>
</feature>
<dbReference type="GeneID" id="89935154"/>
<keyword evidence="3" id="KW-1185">Reference proteome</keyword>
<dbReference type="RefSeq" id="XP_064673394.1">
    <property type="nucleotide sequence ID" value="XM_064811029.1"/>
</dbReference>
<proteinExistence type="predicted"/>
<dbReference type="AlphaFoldDB" id="A0AAN6YWT9"/>
<feature type="region of interest" description="Disordered" evidence="1">
    <location>
        <begin position="41"/>
        <end position="63"/>
    </location>
</feature>
<reference evidence="2" key="2">
    <citation type="submission" date="2023-05" db="EMBL/GenBank/DDBJ databases">
        <authorList>
            <consortium name="Lawrence Berkeley National Laboratory"/>
            <person name="Steindorff A."/>
            <person name="Hensen N."/>
            <person name="Bonometti L."/>
            <person name="Westerberg I."/>
            <person name="Brannstrom I.O."/>
            <person name="Guillou S."/>
            <person name="Cros-Aarteil S."/>
            <person name="Calhoun S."/>
            <person name="Haridas S."/>
            <person name="Kuo A."/>
            <person name="Mondo S."/>
            <person name="Pangilinan J."/>
            <person name="Riley R."/>
            <person name="Labutti K."/>
            <person name="Andreopoulos B."/>
            <person name="Lipzen A."/>
            <person name="Chen C."/>
            <person name="Yanf M."/>
            <person name="Daum C."/>
            <person name="Ng V."/>
            <person name="Clum A."/>
            <person name="Ohm R."/>
            <person name="Martin F."/>
            <person name="Silar P."/>
            <person name="Natvig D."/>
            <person name="Lalanne C."/>
            <person name="Gautier V."/>
            <person name="Ament-Velasquez S.L."/>
            <person name="Kruys A."/>
            <person name="Hutchinson M.I."/>
            <person name="Powell A.J."/>
            <person name="Barry K."/>
            <person name="Miller A.N."/>
            <person name="Grigoriev I.V."/>
            <person name="Debuchy R."/>
            <person name="Gladieux P."/>
            <person name="Thoren M.H."/>
            <person name="Johannesson H."/>
        </authorList>
    </citation>
    <scope>NUCLEOTIDE SEQUENCE</scope>
    <source>
        <strain evidence="2">CBS 508.74</strain>
    </source>
</reference>
<accession>A0AAN6YWT9</accession>
<reference evidence="2" key="1">
    <citation type="journal article" date="2023" name="Mol. Phylogenet. Evol.">
        <title>Genome-scale phylogeny and comparative genomics of the fungal order Sordariales.</title>
        <authorList>
            <person name="Hensen N."/>
            <person name="Bonometti L."/>
            <person name="Westerberg I."/>
            <person name="Brannstrom I.O."/>
            <person name="Guillou S."/>
            <person name="Cros-Aarteil S."/>
            <person name="Calhoun S."/>
            <person name="Haridas S."/>
            <person name="Kuo A."/>
            <person name="Mondo S."/>
            <person name="Pangilinan J."/>
            <person name="Riley R."/>
            <person name="LaButti K."/>
            <person name="Andreopoulos B."/>
            <person name="Lipzen A."/>
            <person name="Chen C."/>
            <person name="Yan M."/>
            <person name="Daum C."/>
            <person name="Ng V."/>
            <person name="Clum A."/>
            <person name="Steindorff A."/>
            <person name="Ohm R.A."/>
            <person name="Martin F."/>
            <person name="Silar P."/>
            <person name="Natvig D.O."/>
            <person name="Lalanne C."/>
            <person name="Gautier V."/>
            <person name="Ament-Velasquez S.L."/>
            <person name="Kruys A."/>
            <person name="Hutchinson M.I."/>
            <person name="Powell A.J."/>
            <person name="Barry K."/>
            <person name="Miller A.N."/>
            <person name="Grigoriev I.V."/>
            <person name="Debuchy R."/>
            <person name="Gladieux P."/>
            <person name="Hiltunen Thoren M."/>
            <person name="Johannesson H."/>
        </authorList>
    </citation>
    <scope>NUCLEOTIDE SEQUENCE</scope>
    <source>
        <strain evidence="2">CBS 508.74</strain>
    </source>
</reference>
<evidence type="ECO:0000313" key="2">
    <source>
        <dbReference type="EMBL" id="KAK4115824.1"/>
    </source>
</evidence>
<sequence>MDPAAPLDPKLLITDILRTRYCIPGSVFLVEAIDRRVPIPPEALDKDGGDNDASDSGRRRRRRRRTGLRAMRLLLGDGELCIQALVRPEMYPFIDRGVVYEGCYVRVDKFELRWGKDKREGGMAYLVVWDLVTVGWNEEYLQILKREEGEGDGKGNEVMWDEKGGEELENIPQQMEDELVEDEPPEEVTASPSDEKVVDPAGHDPELPDQEPKLDEDVGEDDYITDSDDAFETLKISTERADERRVTLSALDTPQRPQEPAVQQNQIHDKSIPWRPNDPTQALRLTQLRAIPNLPYKQNWMVNVLAVVVSLSEVQPSHIVPYRQRTARLADMSTTKHVQLSTFLDPEGFTPAIGSVVLLLGVKNHLSEGGSLRKYVSDRPKSGRSWWVQHPETLGWCKEEVVRLREWWQGRTEGEG</sequence>
<protein>
    <submittedName>
        <fullName evidence="2">Uncharacterized protein</fullName>
    </submittedName>
</protein>
<dbReference type="Proteomes" id="UP001302812">
    <property type="component" value="Unassembled WGS sequence"/>
</dbReference>
<feature type="region of interest" description="Disordered" evidence="1">
    <location>
        <begin position="178"/>
        <end position="222"/>
    </location>
</feature>
<evidence type="ECO:0000313" key="3">
    <source>
        <dbReference type="Proteomes" id="UP001302812"/>
    </source>
</evidence>